<dbReference type="Pfam" id="PF01569">
    <property type="entry name" value="PAP2"/>
    <property type="match status" value="1"/>
</dbReference>
<organism evidence="3 4">
    <name type="scientific">Pedobacter cryoconitis</name>
    <dbReference type="NCBI Taxonomy" id="188932"/>
    <lineage>
        <taxon>Bacteria</taxon>
        <taxon>Pseudomonadati</taxon>
        <taxon>Bacteroidota</taxon>
        <taxon>Sphingobacteriia</taxon>
        <taxon>Sphingobacteriales</taxon>
        <taxon>Sphingobacteriaceae</taxon>
        <taxon>Pedobacter</taxon>
    </lineage>
</organism>
<feature type="transmembrane region" description="Helical" evidence="1">
    <location>
        <begin position="252"/>
        <end position="273"/>
    </location>
</feature>
<feature type="transmembrane region" description="Helical" evidence="1">
    <location>
        <begin position="167"/>
        <end position="187"/>
    </location>
</feature>
<dbReference type="InterPro" id="IPR036938">
    <property type="entry name" value="PAP2/HPO_sf"/>
</dbReference>
<proteinExistence type="predicted"/>
<gene>
    <name evidence="3" type="ORF">HDE68_000895</name>
</gene>
<dbReference type="SMART" id="SM00014">
    <property type="entry name" value="acidPPc"/>
    <property type="match status" value="1"/>
</dbReference>
<dbReference type="PANTHER" id="PTHR14969:SF13">
    <property type="entry name" value="AT30094P"/>
    <property type="match status" value="1"/>
</dbReference>
<keyword evidence="1" id="KW-1133">Transmembrane helix</keyword>
<evidence type="ECO:0000313" key="4">
    <source>
        <dbReference type="Proteomes" id="UP000537204"/>
    </source>
</evidence>
<keyword evidence="1" id="KW-0812">Transmembrane</keyword>
<dbReference type="SUPFAM" id="SSF48317">
    <property type="entry name" value="Acid phosphatase/Vanadium-dependent haloperoxidase"/>
    <property type="match status" value="1"/>
</dbReference>
<feature type="transmembrane region" description="Helical" evidence="1">
    <location>
        <begin position="193"/>
        <end position="212"/>
    </location>
</feature>
<feature type="transmembrane region" description="Helical" evidence="1">
    <location>
        <begin position="227"/>
        <end position="246"/>
    </location>
</feature>
<dbReference type="AlphaFoldDB" id="A0A7W8ZJJ6"/>
<dbReference type="EMBL" id="JACHCE010000001">
    <property type="protein sequence ID" value="MBB5635010.1"/>
    <property type="molecule type" value="Genomic_DNA"/>
</dbReference>
<protein>
    <submittedName>
        <fullName evidence="3">Membrane-associated phospholipid phosphatase</fullName>
    </submittedName>
</protein>
<evidence type="ECO:0000259" key="2">
    <source>
        <dbReference type="SMART" id="SM00014"/>
    </source>
</evidence>
<accession>A0A7W8ZJJ6</accession>
<feature type="domain" description="Phosphatidic acid phosphatase type 2/haloperoxidase" evidence="2">
    <location>
        <begin position="93"/>
        <end position="210"/>
    </location>
</feature>
<evidence type="ECO:0000313" key="3">
    <source>
        <dbReference type="EMBL" id="MBB5635010.1"/>
    </source>
</evidence>
<sequence>MNTNVINNFSKLKLSLFVLPAFLLITIVLFLYQHDSLSVYKYIEIQKNCFFYLNSKLSQYPNALFNLNQFGDEIVFLSFLSIFVLYAPKIWESLISASLVSLIFASVLKKIFAVPRAAEVFDNHSFVILGKALTGNNSLPSGHSITVFTMLTVLLFGFMPKKLGYKILWSIFIVITGLFFAFARVGVGAHYPLDVIIGSIIGYISGLLGIFINEKYNVWTWINNKKYYPIFVLFFLICCISLINKIMNENLIVFYLSLTSLSVSLYKIINVYLKK</sequence>
<dbReference type="CDD" id="cd01610">
    <property type="entry name" value="PAP2_like"/>
    <property type="match status" value="1"/>
</dbReference>
<dbReference type="InterPro" id="IPR000326">
    <property type="entry name" value="PAP2/HPO"/>
</dbReference>
<feature type="transmembrane region" description="Helical" evidence="1">
    <location>
        <begin position="70"/>
        <end position="87"/>
    </location>
</feature>
<dbReference type="Proteomes" id="UP000537204">
    <property type="component" value="Unassembled WGS sequence"/>
</dbReference>
<dbReference type="Gene3D" id="1.20.144.10">
    <property type="entry name" value="Phosphatidic acid phosphatase type 2/haloperoxidase"/>
    <property type="match status" value="1"/>
</dbReference>
<feature type="transmembrane region" description="Helical" evidence="1">
    <location>
        <begin position="141"/>
        <end position="160"/>
    </location>
</feature>
<keyword evidence="1" id="KW-0472">Membrane</keyword>
<feature type="transmembrane region" description="Helical" evidence="1">
    <location>
        <begin position="94"/>
        <end position="112"/>
    </location>
</feature>
<dbReference type="PANTHER" id="PTHR14969">
    <property type="entry name" value="SPHINGOSINE-1-PHOSPHATE PHOSPHOHYDROLASE"/>
    <property type="match status" value="1"/>
</dbReference>
<feature type="transmembrane region" description="Helical" evidence="1">
    <location>
        <begin position="12"/>
        <end position="32"/>
    </location>
</feature>
<evidence type="ECO:0000256" key="1">
    <source>
        <dbReference type="SAM" id="Phobius"/>
    </source>
</evidence>
<reference evidence="3 4" key="1">
    <citation type="submission" date="2020-08" db="EMBL/GenBank/DDBJ databases">
        <title>Genomic Encyclopedia of Type Strains, Phase IV (KMG-V): Genome sequencing to study the core and pangenomes of soil and plant-associated prokaryotes.</title>
        <authorList>
            <person name="Whitman W."/>
        </authorList>
    </citation>
    <scope>NUCLEOTIDE SEQUENCE [LARGE SCALE GENOMIC DNA]</scope>
    <source>
        <strain evidence="3 4">S3M1</strain>
    </source>
</reference>
<comment type="caution">
    <text evidence="3">The sequence shown here is derived from an EMBL/GenBank/DDBJ whole genome shotgun (WGS) entry which is preliminary data.</text>
</comment>
<name>A0A7W8ZJJ6_9SPHI</name>